<evidence type="ECO:0000256" key="3">
    <source>
        <dbReference type="ARBA" id="ARBA00022475"/>
    </source>
</evidence>
<dbReference type="Proteomes" id="UP001501510">
    <property type="component" value="Unassembled WGS sequence"/>
</dbReference>
<dbReference type="InterPro" id="IPR004501">
    <property type="entry name" value="PTS_EIIC_3"/>
</dbReference>
<evidence type="ECO:0000256" key="5">
    <source>
        <dbReference type="ARBA" id="ARBA00022692"/>
    </source>
</evidence>
<evidence type="ECO:0000256" key="1">
    <source>
        <dbReference type="ARBA" id="ARBA00004651"/>
    </source>
</evidence>
<comment type="caution">
    <text evidence="11">The sequence shown here is derived from an EMBL/GenBank/DDBJ whole genome shotgun (WGS) entry which is preliminary data.</text>
</comment>
<dbReference type="NCBIfam" id="TIGR00410">
    <property type="entry name" value="lacE"/>
    <property type="match status" value="1"/>
</dbReference>
<evidence type="ECO:0000259" key="10">
    <source>
        <dbReference type="PROSITE" id="PS51105"/>
    </source>
</evidence>
<organism evidence="11 12">
    <name type="scientific">Clostridium oceanicum</name>
    <dbReference type="NCBI Taxonomy" id="1543"/>
    <lineage>
        <taxon>Bacteria</taxon>
        <taxon>Bacillati</taxon>
        <taxon>Bacillota</taxon>
        <taxon>Clostridia</taxon>
        <taxon>Eubacteriales</taxon>
        <taxon>Clostridiaceae</taxon>
        <taxon>Clostridium</taxon>
    </lineage>
</organism>
<evidence type="ECO:0000313" key="12">
    <source>
        <dbReference type="Proteomes" id="UP001501510"/>
    </source>
</evidence>
<feature type="transmembrane region" description="Helical" evidence="9">
    <location>
        <begin position="102"/>
        <end position="122"/>
    </location>
</feature>
<dbReference type="InterPro" id="IPR051088">
    <property type="entry name" value="PTS_Sugar-EIIC/EIIB"/>
</dbReference>
<evidence type="ECO:0000256" key="8">
    <source>
        <dbReference type="PIRNR" id="PIRNR006351"/>
    </source>
</evidence>
<dbReference type="PANTHER" id="PTHR33989">
    <property type="match status" value="1"/>
</dbReference>
<keyword evidence="6 9" id="KW-1133">Transmembrane helix</keyword>
<dbReference type="EMBL" id="BAAACG010000010">
    <property type="protein sequence ID" value="GAA0742326.1"/>
    <property type="molecule type" value="Genomic_DNA"/>
</dbReference>
<keyword evidence="4 8" id="KW-0762">Sugar transport</keyword>
<protein>
    <recommendedName>
        <fullName evidence="8">Permease IIC component</fullName>
    </recommendedName>
</protein>
<keyword evidence="5 9" id="KW-0812">Transmembrane</keyword>
<keyword evidence="12" id="KW-1185">Reference proteome</keyword>
<evidence type="ECO:0000256" key="7">
    <source>
        <dbReference type="ARBA" id="ARBA00023136"/>
    </source>
</evidence>
<feature type="transmembrane region" description="Helical" evidence="9">
    <location>
        <begin position="32"/>
        <end position="52"/>
    </location>
</feature>
<evidence type="ECO:0000256" key="6">
    <source>
        <dbReference type="ARBA" id="ARBA00022989"/>
    </source>
</evidence>
<gene>
    <name evidence="11" type="ORF">GCM10008906_24670</name>
</gene>
<name>A0ABN1JLK4_9CLOT</name>
<reference evidence="11 12" key="1">
    <citation type="journal article" date="2019" name="Int. J. Syst. Evol. Microbiol.">
        <title>The Global Catalogue of Microorganisms (GCM) 10K type strain sequencing project: providing services to taxonomists for standard genome sequencing and annotation.</title>
        <authorList>
            <consortium name="The Broad Institute Genomics Platform"/>
            <consortium name="The Broad Institute Genome Sequencing Center for Infectious Disease"/>
            <person name="Wu L."/>
            <person name="Ma J."/>
        </authorList>
    </citation>
    <scope>NUCLEOTIDE SEQUENCE [LARGE SCALE GENOMIC DNA]</scope>
    <source>
        <strain evidence="11 12">JCM 1407</strain>
    </source>
</reference>
<dbReference type="PIRSF" id="PIRSF006351">
    <property type="entry name" value="PTS_EIIC-Cellobiose"/>
    <property type="match status" value="1"/>
</dbReference>
<feature type="transmembrane region" description="Helical" evidence="9">
    <location>
        <begin position="387"/>
        <end position="405"/>
    </location>
</feature>
<feature type="transmembrane region" description="Helical" evidence="9">
    <location>
        <begin position="137"/>
        <end position="155"/>
    </location>
</feature>
<feature type="transmembrane region" description="Helical" evidence="9">
    <location>
        <begin position="331"/>
        <end position="355"/>
    </location>
</feature>
<dbReference type="RefSeq" id="WP_343761948.1">
    <property type="nucleotide sequence ID" value="NZ_BAAACG010000010.1"/>
</dbReference>
<accession>A0ABN1JLK4</accession>
<keyword evidence="3 8" id="KW-1003">Cell membrane</keyword>
<feature type="transmembrane region" description="Helical" evidence="9">
    <location>
        <begin position="278"/>
        <end position="300"/>
    </location>
</feature>
<dbReference type="Pfam" id="PF02378">
    <property type="entry name" value="PTS_EIIC"/>
    <property type="match status" value="1"/>
</dbReference>
<evidence type="ECO:0000256" key="4">
    <source>
        <dbReference type="ARBA" id="ARBA00022597"/>
    </source>
</evidence>
<feature type="transmembrane region" description="Helical" evidence="9">
    <location>
        <begin position="235"/>
        <end position="258"/>
    </location>
</feature>
<keyword evidence="2 8" id="KW-0813">Transport</keyword>
<evidence type="ECO:0000256" key="2">
    <source>
        <dbReference type="ARBA" id="ARBA00022448"/>
    </source>
</evidence>
<feature type="domain" description="PTS EIIC type-3" evidence="10">
    <location>
        <begin position="9"/>
        <end position="404"/>
    </location>
</feature>
<sequence>MFEKFERIMNKYLTPVANKIDSQPHLNSVKRAMVAMIPFLLLGSFFAIIPAIPGMLGKGNAISNWVEANSEILNLPVTLSLGFIGLYVTIAIAYFLAEKRKLYVPGAILLTSISFLLLTIQFDKNGLVIIKNFGTKGMFTGIFVAIIAVELYRFCTNKKLTIKMPEGVPDFVSSSFELIPSTLIVVGTFIILRMVFLKTTGGLLPDLLTRMLSPLVGSMDNPYAILFLHFMKMLIFFFGIHPSVFGPIVGPIAVKFLGENIEAMKAGQPLTHIFTNGTSSAFFGFTGAGITIGVVICCLLSKSKRYRKIGQISLFPSLFGINEPILFGAPIILNPIFFIPFVFGGAIVGTLPFFLMKYGFLSKPIFDPPYVGVFLEGFLTNFDYRNIIAQVIQLILAVAMYYPFFKILEKQELRKENEKQKSNEIFSKEDEDILDDLDLDF</sequence>
<dbReference type="InterPro" id="IPR003352">
    <property type="entry name" value="PTS_EIIC"/>
</dbReference>
<keyword evidence="7 8" id="KW-0472">Membrane</keyword>
<dbReference type="PANTHER" id="PTHR33989:SF4">
    <property type="entry name" value="PTS SYSTEM N,N'-DIACETYLCHITOBIOSE-SPECIFIC EIIC COMPONENT"/>
    <property type="match status" value="1"/>
</dbReference>
<evidence type="ECO:0000313" key="11">
    <source>
        <dbReference type="EMBL" id="GAA0742326.1"/>
    </source>
</evidence>
<feature type="transmembrane region" description="Helical" evidence="9">
    <location>
        <begin position="72"/>
        <end position="95"/>
    </location>
</feature>
<comment type="subcellular location">
    <subcellularLocation>
        <location evidence="1">Cell membrane</location>
        <topology evidence="1">Multi-pass membrane protein</topology>
    </subcellularLocation>
</comment>
<dbReference type="PROSITE" id="PS51105">
    <property type="entry name" value="PTS_EIIC_TYPE_3"/>
    <property type="match status" value="1"/>
</dbReference>
<dbReference type="InterPro" id="IPR004796">
    <property type="entry name" value="PTS_IIC_cello"/>
</dbReference>
<comment type="function">
    <text evidence="8">The phosphoenolpyruvate-dependent sugar phosphotransferase system (PTS), a major carbohydrate active -transport system, catalyzes the phosphorylation of incoming sugar substrates concomitant with their translocation across the cell membrane.</text>
</comment>
<feature type="transmembrane region" description="Helical" evidence="9">
    <location>
        <begin position="208"/>
        <end position="228"/>
    </location>
</feature>
<feature type="transmembrane region" description="Helical" evidence="9">
    <location>
        <begin position="176"/>
        <end position="196"/>
    </location>
</feature>
<proteinExistence type="predicted"/>
<evidence type="ECO:0000256" key="9">
    <source>
        <dbReference type="SAM" id="Phobius"/>
    </source>
</evidence>